<evidence type="ECO:0000256" key="1">
    <source>
        <dbReference type="SAM" id="Phobius"/>
    </source>
</evidence>
<keyword evidence="4" id="KW-1185">Reference proteome</keyword>
<feature type="transmembrane region" description="Helical" evidence="1">
    <location>
        <begin position="34"/>
        <end position="53"/>
    </location>
</feature>
<dbReference type="Pfam" id="PF03703">
    <property type="entry name" value="bPH_2"/>
    <property type="match status" value="2"/>
</dbReference>
<evidence type="ECO:0000313" key="4">
    <source>
        <dbReference type="Proteomes" id="UP001208131"/>
    </source>
</evidence>
<keyword evidence="1" id="KW-1133">Transmembrane helix</keyword>
<keyword evidence="1" id="KW-0812">Transmembrane</keyword>
<dbReference type="RefSeq" id="WP_267300740.1">
    <property type="nucleotide sequence ID" value="NZ_JAOQJZ010000004.1"/>
</dbReference>
<protein>
    <submittedName>
        <fullName evidence="3">PH domain-containing protein</fullName>
    </submittedName>
</protein>
<feature type="transmembrane region" description="Helical" evidence="1">
    <location>
        <begin position="233"/>
        <end position="253"/>
    </location>
</feature>
<feature type="transmembrane region" description="Helical" evidence="1">
    <location>
        <begin position="176"/>
        <end position="199"/>
    </location>
</feature>
<gene>
    <name evidence="3" type="ORF">OCV57_05625</name>
</gene>
<proteinExistence type="predicted"/>
<feature type="domain" description="YdbS-like PH" evidence="2">
    <location>
        <begin position="82"/>
        <end position="137"/>
    </location>
</feature>
<accession>A0AAE3IFQ1</accession>
<dbReference type="PANTHER" id="PTHR34473">
    <property type="entry name" value="UPF0699 TRANSMEMBRANE PROTEIN YDBS"/>
    <property type="match status" value="1"/>
</dbReference>
<feature type="transmembrane region" description="Helical" evidence="1">
    <location>
        <begin position="360"/>
        <end position="383"/>
    </location>
</feature>
<feature type="domain" description="YdbS-like PH" evidence="2">
    <location>
        <begin position="267"/>
        <end position="318"/>
    </location>
</feature>
<evidence type="ECO:0000313" key="3">
    <source>
        <dbReference type="EMBL" id="MCU6705401.1"/>
    </source>
</evidence>
<dbReference type="InterPro" id="IPR005182">
    <property type="entry name" value="YdbS-like_PH"/>
</dbReference>
<evidence type="ECO:0000259" key="2">
    <source>
        <dbReference type="Pfam" id="PF03703"/>
    </source>
</evidence>
<dbReference type="EMBL" id="JAOQJZ010000004">
    <property type="protein sequence ID" value="MCU6705401.1"/>
    <property type="molecule type" value="Genomic_DNA"/>
</dbReference>
<organism evidence="3 4">
    <name type="scientific">Hominimerdicola aceti</name>
    <dbReference type="NCBI Taxonomy" id="2981726"/>
    <lineage>
        <taxon>Bacteria</taxon>
        <taxon>Bacillati</taxon>
        <taxon>Bacillota</taxon>
        <taxon>Clostridia</taxon>
        <taxon>Eubacteriales</taxon>
        <taxon>Oscillospiraceae</taxon>
        <taxon>Hominimerdicola</taxon>
    </lineage>
</organism>
<dbReference type="Proteomes" id="UP001208131">
    <property type="component" value="Unassembled WGS sequence"/>
</dbReference>
<comment type="caution">
    <text evidence="3">The sequence shown here is derived from an EMBL/GenBank/DDBJ whole genome shotgun (WGS) entry which is preliminary data.</text>
</comment>
<keyword evidence="1" id="KW-0472">Membrane</keyword>
<reference evidence="3 4" key="1">
    <citation type="journal article" date="2021" name="ISME Commun">
        <title>Automated analysis of genomic sequences facilitates high-throughput and comprehensive description of bacteria.</title>
        <authorList>
            <person name="Hitch T.C.A."/>
        </authorList>
    </citation>
    <scope>NUCLEOTIDE SEQUENCE [LARGE SCALE GENOMIC DNA]</scope>
    <source>
        <strain evidence="3 4">Sanger_31</strain>
    </source>
</reference>
<feature type="transmembrane region" description="Helical" evidence="1">
    <location>
        <begin position="389"/>
        <end position="410"/>
    </location>
</feature>
<dbReference type="AlphaFoldDB" id="A0AAE3IFQ1"/>
<feature type="transmembrane region" description="Helical" evidence="1">
    <location>
        <begin position="59"/>
        <end position="76"/>
    </location>
</feature>
<name>A0AAE3IFQ1_9FIRM</name>
<sequence>MSRRETIKEKRSWLKNFFAHRQHPIMILSYTTKYMWLLAIPLAKYLIAAKFNFQSWFQAHWVDILTITFIFGYAFLRWIFVYYELEEDCIIAHTGYFGITRTKVYFAEISSLSLSQGYISRLIHSCAVYIDTDAKSLQNADIMLTLTKKRAFELYHFATAKCKNKPKYVYNSKKSLLVIFSLIFSSTLSGMIIVLSVLYEAYRIVGREAEEQILRRVNTEIAKVPVLAEVPEYILIAGGVLAGGWLISFLSNLMRHWNFSCTRCADLFIIRSGIGTRRRHVLYRDRVNYIDLRQSLLMKICKITSVSAHCTGYGKRRLEISALIPITTNGQVDRSLKMLMPKIPPVKSDISTGKADLGRFITIPLICTFIPIVSGRGTLYFFPNWKREITILVILTTIPLLWLVMVKAAAAFTTSIGFENGYCTLSYCKWYSFHKSIAALDRVSMVTVMQNPFQKISHTCAVRVYTNSESTDYHTVKGLNYDKVIKLLNRNGYAV</sequence>
<dbReference type="PANTHER" id="PTHR34473:SF2">
    <property type="entry name" value="UPF0699 TRANSMEMBRANE PROTEIN YDBT"/>
    <property type="match status" value="1"/>
</dbReference>